<evidence type="ECO:0000313" key="11">
    <source>
        <dbReference type="EMBL" id="KAG2220206.1"/>
    </source>
</evidence>
<sequence length="603" mass="65779">YEFGILTGIMIMPYFQNDLNARNISEYLLSAMMAGAFGGSLCSGYLADRMGRRGSMCLATIIFLLGGVLQVAADHLVKIYAGRVITGISIGLLSMVVPLYQSEIAPKNMRGRLVSIQQLAIAFGISVSYWIGYGFLDVNSPASWRLPLGIPLVIGLIYAIGILLMPRSPRYLIHCHMDLQALEVLAFIRGDGSLSHPEVLMEYVEIKQSMRFEETYGSKHYGRLFQKGWENNRKRLLLGIAVQAFQQLTGANSLLFLIDPLFSLYAPQIFQALGIVGGHGTLLGKWSNNKSIYSNAISGIINLVFSIPPVFFIDRFGRRPTLVIGTIVCCICMIVMAIVGAVTGLTDNIRAIYAPGGMAADIPREIDIGVIGSSINSGGTVAFLVVMYLFIASYALTWAPVGWIFPTELYSQDVRAQALGITTAANWLFNYGVTQITPIMFVTIRWKTFAAYAVVCVVIGYLVYRYFPETMGKSLEEIDLIFSGNFNYYDLNVHHPQTAAAALDILDRAHAYARNSNPLNPQVVEGLFGDLTTPSVRTPAVTPFAQSTKPSTPQINENSIPLESITSHSTAPLSSPPLSSPSASLPLSRPPFSPPPSIKSSPS</sequence>
<evidence type="ECO:0000256" key="8">
    <source>
        <dbReference type="SAM" id="MobiDB-lite"/>
    </source>
</evidence>
<name>A0A8H7VEM6_9FUNG</name>
<gene>
    <name evidence="11" type="ORF">INT45_002798</name>
</gene>
<reference evidence="11 12" key="1">
    <citation type="submission" date="2020-12" db="EMBL/GenBank/DDBJ databases">
        <title>Metabolic potential, ecology and presence of endohyphal bacteria is reflected in genomic diversity of Mucoromycotina.</title>
        <authorList>
            <person name="Muszewska A."/>
            <person name="Okrasinska A."/>
            <person name="Steczkiewicz K."/>
            <person name="Drgas O."/>
            <person name="Orlowska M."/>
            <person name="Perlinska-Lenart U."/>
            <person name="Aleksandrzak-Piekarczyk T."/>
            <person name="Szatraj K."/>
            <person name="Zielenkiewicz U."/>
            <person name="Pilsyk S."/>
            <person name="Malc E."/>
            <person name="Mieczkowski P."/>
            <person name="Kruszewska J.S."/>
            <person name="Biernat P."/>
            <person name="Pawlowska J."/>
        </authorList>
    </citation>
    <scope>NUCLEOTIDE SEQUENCE [LARGE SCALE GENOMIC DNA]</scope>
    <source>
        <strain evidence="11 12">CBS 142.35</strain>
    </source>
</reference>
<feature type="non-terminal residue" evidence="11">
    <location>
        <position position="1"/>
    </location>
</feature>
<dbReference type="PROSITE" id="PS00217">
    <property type="entry name" value="SUGAR_TRANSPORT_2"/>
    <property type="match status" value="1"/>
</dbReference>
<dbReference type="OrthoDB" id="4142200at2759"/>
<dbReference type="InterPro" id="IPR005828">
    <property type="entry name" value="MFS_sugar_transport-like"/>
</dbReference>
<dbReference type="InterPro" id="IPR005829">
    <property type="entry name" value="Sugar_transporter_CS"/>
</dbReference>
<dbReference type="InterPro" id="IPR003663">
    <property type="entry name" value="Sugar/inositol_transpt"/>
</dbReference>
<evidence type="ECO:0000256" key="7">
    <source>
        <dbReference type="RuleBase" id="RU003346"/>
    </source>
</evidence>
<evidence type="ECO:0000256" key="6">
    <source>
        <dbReference type="ARBA" id="ARBA00023136"/>
    </source>
</evidence>
<dbReference type="Gene3D" id="1.20.1250.20">
    <property type="entry name" value="MFS general substrate transporter like domains"/>
    <property type="match status" value="1"/>
</dbReference>
<evidence type="ECO:0000256" key="1">
    <source>
        <dbReference type="ARBA" id="ARBA00004141"/>
    </source>
</evidence>
<keyword evidence="5 9" id="KW-1133">Transmembrane helix</keyword>
<keyword evidence="6 9" id="KW-0472">Membrane</keyword>
<feature type="transmembrane region" description="Helical" evidence="9">
    <location>
        <begin position="54"/>
        <end position="73"/>
    </location>
</feature>
<dbReference type="PROSITE" id="PS00216">
    <property type="entry name" value="SUGAR_TRANSPORT_1"/>
    <property type="match status" value="1"/>
</dbReference>
<feature type="compositionally biased region" description="Pro residues" evidence="8">
    <location>
        <begin position="588"/>
        <end position="597"/>
    </location>
</feature>
<dbReference type="PRINTS" id="PR00171">
    <property type="entry name" value="SUGRTRNSPORT"/>
</dbReference>
<evidence type="ECO:0000256" key="9">
    <source>
        <dbReference type="SAM" id="Phobius"/>
    </source>
</evidence>
<dbReference type="InterPro" id="IPR020846">
    <property type="entry name" value="MFS_dom"/>
</dbReference>
<dbReference type="AlphaFoldDB" id="A0A8H7VEM6"/>
<dbReference type="PROSITE" id="PS50850">
    <property type="entry name" value="MFS"/>
    <property type="match status" value="1"/>
</dbReference>
<dbReference type="PANTHER" id="PTHR48022:SF2">
    <property type="entry name" value="PLASTIDIC GLUCOSE TRANSPORTER 4"/>
    <property type="match status" value="1"/>
</dbReference>
<feature type="transmembrane region" description="Helical" evidence="9">
    <location>
        <begin position="449"/>
        <end position="467"/>
    </location>
</feature>
<evidence type="ECO:0000256" key="5">
    <source>
        <dbReference type="ARBA" id="ARBA00022989"/>
    </source>
</evidence>
<dbReference type="NCBIfam" id="TIGR00879">
    <property type="entry name" value="SP"/>
    <property type="match status" value="1"/>
</dbReference>
<feature type="domain" description="Major facilitator superfamily (MFS) profile" evidence="10">
    <location>
        <begin position="1"/>
        <end position="471"/>
    </location>
</feature>
<keyword evidence="3 7" id="KW-0813">Transport</keyword>
<feature type="transmembrane region" description="Helical" evidence="9">
    <location>
        <begin position="236"/>
        <end position="258"/>
    </location>
</feature>
<dbReference type="PANTHER" id="PTHR48022">
    <property type="entry name" value="PLASTIDIC GLUCOSE TRANSPORTER 4"/>
    <property type="match status" value="1"/>
</dbReference>
<feature type="compositionally biased region" description="Polar residues" evidence="8">
    <location>
        <begin position="544"/>
        <end position="566"/>
    </location>
</feature>
<evidence type="ECO:0000313" key="12">
    <source>
        <dbReference type="Proteomes" id="UP000646827"/>
    </source>
</evidence>
<feature type="transmembrane region" description="Helical" evidence="9">
    <location>
        <begin position="322"/>
        <end position="345"/>
    </location>
</feature>
<comment type="subcellular location">
    <subcellularLocation>
        <location evidence="1">Membrane</location>
        <topology evidence="1">Multi-pass membrane protein</topology>
    </subcellularLocation>
</comment>
<accession>A0A8H7VEM6</accession>
<keyword evidence="4 9" id="KW-0812">Transmembrane</keyword>
<dbReference type="Pfam" id="PF00083">
    <property type="entry name" value="Sugar_tr"/>
    <property type="match status" value="1"/>
</dbReference>
<organism evidence="11 12">
    <name type="scientific">Circinella minor</name>
    <dbReference type="NCBI Taxonomy" id="1195481"/>
    <lineage>
        <taxon>Eukaryota</taxon>
        <taxon>Fungi</taxon>
        <taxon>Fungi incertae sedis</taxon>
        <taxon>Mucoromycota</taxon>
        <taxon>Mucoromycotina</taxon>
        <taxon>Mucoromycetes</taxon>
        <taxon>Mucorales</taxon>
        <taxon>Lichtheimiaceae</taxon>
        <taxon>Circinella</taxon>
    </lineage>
</organism>
<feature type="transmembrane region" description="Helical" evidence="9">
    <location>
        <begin position="292"/>
        <end position="313"/>
    </location>
</feature>
<evidence type="ECO:0000259" key="10">
    <source>
        <dbReference type="PROSITE" id="PS50850"/>
    </source>
</evidence>
<feature type="transmembrane region" description="Helical" evidence="9">
    <location>
        <begin position="112"/>
        <end position="132"/>
    </location>
</feature>
<feature type="transmembrane region" description="Helical" evidence="9">
    <location>
        <begin position="381"/>
        <end position="405"/>
    </location>
</feature>
<evidence type="ECO:0000256" key="3">
    <source>
        <dbReference type="ARBA" id="ARBA00022448"/>
    </source>
</evidence>
<comment type="similarity">
    <text evidence="2 7">Belongs to the major facilitator superfamily. Sugar transporter (TC 2.A.1.1) family.</text>
</comment>
<dbReference type="EMBL" id="JAEPRB010000148">
    <property type="protein sequence ID" value="KAG2220206.1"/>
    <property type="molecule type" value="Genomic_DNA"/>
</dbReference>
<protein>
    <recommendedName>
        <fullName evidence="10">Major facilitator superfamily (MFS) profile domain-containing protein</fullName>
    </recommendedName>
</protein>
<proteinExistence type="inferred from homology"/>
<dbReference type="GO" id="GO:0005351">
    <property type="term" value="F:carbohydrate:proton symporter activity"/>
    <property type="evidence" value="ECO:0007669"/>
    <property type="project" value="TreeGrafter"/>
</dbReference>
<feature type="transmembrane region" description="Helical" evidence="9">
    <location>
        <begin position="27"/>
        <end position="47"/>
    </location>
</feature>
<feature type="transmembrane region" description="Helical" evidence="9">
    <location>
        <begin position="79"/>
        <end position="100"/>
    </location>
</feature>
<dbReference type="Proteomes" id="UP000646827">
    <property type="component" value="Unassembled WGS sequence"/>
</dbReference>
<feature type="transmembrane region" description="Helical" evidence="9">
    <location>
        <begin position="144"/>
        <end position="164"/>
    </location>
</feature>
<feature type="region of interest" description="Disordered" evidence="8">
    <location>
        <begin position="541"/>
        <end position="603"/>
    </location>
</feature>
<dbReference type="InterPro" id="IPR050360">
    <property type="entry name" value="MFS_Sugar_Transporters"/>
</dbReference>
<evidence type="ECO:0000256" key="4">
    <source>
        <dbReference type="ARBA" id="ARBA00022692"/>
    </source>
</evidence>
<comment type="caution">
    <text evidence="11">The sequence shown here is derived from an EMBL/GenBank/DDBJ whole genome shotgun (WGS) entry which is preliminary data.</text>
</comment>
<dbReference type="SUPFAM" id="SSF103473">
    <property type="entry name" value="MFS general substrate transporter"/>
    <property type="match status" value="1"/>
</dbReference>
<dbReference type="FunFam" id="1.20.1250.20:FF:000134">
    <property type="entry name" value="MFS sugar transporter protein"/>
    <property type="match status" value="1"/>
</dbReference>
<keyword evidence="12" id="KW-1185">Reference proteome</keyword>
<dbReference type="InterPro" id="IPR036259">
    <property type="entry name" value="MFS_trans_sf"/>
</dbReference>
<dbReference type="GO" id="GO:0016020">
    <property type="term" value="C:membrane"/>
    <property type="evidence" value="ECO:0007669"/>
    <property type="project" value="UniProtKB-SubCell"/>
</dbReference>
<evidence type="ECO:0000256" key="2">
    <source>
        <dbReference type="ARBA" id="ARBA00010992"/>
    </source>
</evidence>